<evidence type="ECO:0000313" key="8">
    <source>
        <dbReference type="EMBL" id="MCP2167785.1"/>
    </source>
</evidence>
<reference evidence="8" key="1">
    <citation type="submission" date="2022-06" db="EMBL/GenBank/DDBJ databases">
        <title>Genomic Encyclopedia of Archaeal and Bacterial Type Strains, Phase II (KMG-II): from individual species to whole genera.</title>
        <authorList>
            <person name="Goeker M."/>
        </authorList>
    </citation>
    <scope>NUCLEOTIDE SEQUENCE</scope>
    <source>
        <strain evidence="8">DSM 43935</strain>
    </source>
</reference>
<gene>
    <name evidence="8" type="ORF">LX83_004658</name>
</gene>
<keyword evidence="5" id="KW-0521">NADP</keyword>
<dbReference type="PANTHER" id="PTHR43098">
    <property type="entry name" value="L-ORNITHINE N(5)-MONOOXYGENASE-RELATED"/>
    <property type="match status" value="1"/>
</dbReference>
<evidence type="ECO:0000256" key="3">
    <source>
        <dbReference type="ARBA" id="ARBA00022630"/>
    </source>
</evidence>
<comment type="caution">
    <text evidence="8">The sequence shown here is derived from an EMBL/GenBank/DDBJ whole genome shotgun (WGS) entry which is preliminary data.</text>
</comment>
<protein>
    <submittedName>
        <fullName evidence="8">Flavoprotein CzcO associated with the cation diffusion facilitator CzcD</fullName>
    </submittedName>
</protein>
<dbReference type="Gene3D" id="3.50.50.60">
    <property type="entry name" value="FAD/NAD(P)-binding domain"/>
    <property type="match status" value="2"/>
</dbReference>
<evidence type="ECO:0000256" key="7">
    <source>
        <dbReference type="ARBA" id="ARBA00023033"/>
    </source>
</evidence>
<comment type="similarity">
    <text evidence="2">Belongs to the FAD-binding monooxygenase family.</text>
</comment>
<dbReference type="GO" id="GO:0016709">
    <property type="term" value="F:oxidoreductase activity, acting on paired donors, with incorporation or reduction of molecular oxygen, NAD(P)H as one donor, and incorporation of one atom of oxygen"/>
    <property type="evidence" value="ECO:0007669"/>
    <property type="project" value="UniProtKB-ARBA"/>
</dbReference>
<dbReference type="SUPFAM" id="SSF51905">
    <property type="entry name" value="FAD/NAD(P)-binding domain"/>
    <property type="match status" value="1"/>
</dbReference>
<evidence type="ECO:0000256" key="2">
    <source>
        <dbReference type="ARBA" id="ARBA00010139"/>
    </source>
</evidence>
<dbReference type="EMBL" id="JAMTCK010000011">
    <property type="protein sequence ID" value="MCP2167785.1"/>
    <property type="molecule type" value="Genomic_DNA"/>
</dbReference>
<keyword evidence="7" id="KW-0503">Monooxygenase</keyword>
<keyword evidence="3" id="KW-0285">Flavoprotein</keyword>
<comment type="cofactor">
    <cofactor evidence="1">
        <name>FAD</name>
        <dbReference type="ChEBI" id="CHEBI:57692"/>
    </cofactor>
</comment>
<evidence type="ECO:0000256" key="6">
    <source>
        <dbReference type="ARBA" id="ARBA00023002"/>
    </source>
</evidence>
<organism evidence="8 9">
    <name type="scientific">Goodfellowiella coeruleoviolacea</name>
    <dbReference type="NCBI Taxonomy" id="334858"/>
    <lineage>
        <taxon>Bacteria</taxon>
        <taxon>Bacillati</taxon>
        <taxon>Actinomycetota</taxon>
        <taxon>Actinomycetes</taxon>
        <taxon>Pseudonocardiales</taxon>
        <taxon>Pseudonocardiaceae</taxon>
        <taxon>Goodfellowiella</taxon>
    </lineage>
</organism>
<dbReference type="InterPro" id="IPR036188">
    <property type="entry name" value="FAD/NAD-bd_sf"/>
</dbReference>
<accession>A0AAE3GGM6</accession>
<name>A0AAE3GGM6_9PSEU</name>
<dbReference type="PANTHER" id="PTHR43098:SF2">
    <property type="entry name" value="FAD-BINDING MONOOXYGENASE AUSB-RELATED"/>
    <property type="match status" value="1"/>
</dbReference>
<dbReference type="Pfam" id="PF13738">
    <property type="entry name" value="Pyr_redox_3"/>
    <property type="match status" value="1"/>
</dbReference>
<keyword evidence="4" id="KW-0274">FAD</keyword>
<dbReference type="InterPro" id="IPR050775">
    <property type="entry name" value="FAD-binding_Monooxygenases"/>
</dbReference>
<dbReference type="FunFam" id="3.50.50.60:FF:000341">
    <property type="entry name" value="Baeyer-Villiger monooxygenase"/>
    <property type="match status" value="1"/>
</dbReference>
<dbReference type="RefSeq" id="WP_253774991.1">
    <property type="nucleotide sequence ID" value="NZ_JAMTCK010000011.1"/>
</dbReference>
<evidence type="ECO:0000256" key="5">
    <source>
        <dbReference type="ARBA" id="ARBA00022857"/>
    </source>
</evidence>
<dbReference type="PRINTS" id="PR00411">
    <property type="entry name" value="PNDRDTASEI"/>
</dbReference>
<evidence type="ECO:0000313" key="9">
    <source>
        <dbReference type="Proteomes" id="UP001206128"/>
    </source>
</evidence>
<keyword evidence="6" id="KW-0560">Oxidoreductase</keyword>
<keyword evidence="9" id="KW-1185">Reference proteome</keyword>
<evidence type="ECO:0000256" key="1">
    <source>
        <dbReference type="ARBA" id="ARBA00001974"/>
    </source>
</evidence>
<sequence length="610" mass="68184">MTHTDPSPRSTLFNPDELGFDPEELRAKYRVERDRRLRPEGSAQYIAPTGDFGYYADDPHADPDFTRAPLTDEVDAVVIGGGFGGLLAGARLRQAGVGSIRIIEKAGDVGGTWYWNRYPGVRCDIESYIYLPLLEEVGYLPTEKYASGEEIRGHAQAIARTFDLYRDACFQTEVTTISWDDTACRWTVTTDRGDRMTTRYVIISSGPFSRPKLPGIPGIDSYRGHTFHTSRWDYSYTGGDQTGGMHKLADKRVAVIGTGATAIQCVPRLAEDAAHLYVFQRTPSLVDERGNRPTDPEWARTLTPGWQRRRRDNFLTIVSGGWPGEDMVGDRWGDLSQRTQAAFAELGRTDLSPDERELVQEIADFRKMNEIRDRVDAIVADPATAQALKPWYRYPCKRPTFSDEYLPTFNRPNVTLVDTEGRGVERITERGIVSNGVEYEVDCIVFATGFEVGLTHPGFTGSPSVQGRGGRTFAEHWRDGVRTLHGMTSHGFPNLFSMGTAQNAAAVNFVHILDEQASHIAAMIAQAEERHARYVEPSAEAEQEWVTFVRRTARPNPVLAECTPGYYNNEGKPVARPDGYSGGAVEFHELIRKWREDNGFADVLVPGQEQ</sequence>
<evidence type="ECO:0000256" key="4">
    <source>
        <dbReference type="ARBA" id="ARBA00022827"/>
    </source>
</evidence>
<proteinExistence type="inferred from homology"/>
<dbReference type="AlphaFoldDB" id="A0AAE3GGM6"/>
<dbReference type="Proteomes" id="UP001206128">
    <property type="component" value="Unassembled WGS sequence"/>
</dbReference>